<evidence type="ECO:0000313" key="4">
    <source>
        <dbReference type="Proteomes" id="UP000270649"/>
    </source>
</evidence>
<dbReference type="OrthoDB" id="4411364at2"/>
<dbReference type="AlphaFoldDB" id="A0A3M0GX72"/>
<accession>A0A3M0GX72</accession>
<keyword evidence="1" id="KW-0472">Membrane</keyword>
<evidence type="ECO:0000256" key="1">
    <source>
        <dbReference type="SAM" id="Phobius"/>
    </source>
</evidence>
<feature type="signal peptide" evidence="2">
    <location>
        <begin position="1"/>
        <end position="23"/>
    </location>
</feature>
<feature type="transmembrane region" description="Helical" evidence="1">
    <location>
        <begin position="33"/>
        <end position="50"/>
    </location>
</feature>
<dbReference type="Proteomes" id="UP000270649">
    <property type="component" value="Unassembled WGS sequence"/>
</dbReference>
<feature type="chain" id="PRO_5018179424" evidence="2">
    <location>
        <begin position="24"/>
        <end position="105"/>
    </location>
</feature>
<evidence type="ECO:0000256" key="2">
    <source>
        <dbReference type="SAM" id="SignalP"/>
    </source>
</evidence>
<keyword evidence="1" id="KW-1133">Transmembrane helix</keyword>
<proteinExistence type="predicted"/>
<dbReference type="PROSITE" id="PS51257">
    <property type="entry name" value="PROKAR_LIPOPROTEIN"/>
    <property type="match status" value="1"/>
</dbReference>
<gene>
    <name evidence="3" type="ORF">D9543_03215</name>
</gene>
<evidence type="ECO:0000313" key="3">
    <source>
        <dbReference type="EMBL" id="RMB63018.1"/>
    </source>
</evidence>
<name>A0A3M0GX72_9CORY</name>
<organism evidence="3 4">
    <name type="scientific">Corynebacterium macginleyi</name>
    <dbReference type="NCBI Taxonomy" id="38290"/>
    <lineage>
        <taxon>Bacteria</taxon>
        <taxon>Bacillati</taxon>
        <taxon>Actinomycetota</taxon>
        <taxon>Actinomycetes</taxon>
        <taxon>Mycobacteriales</taxon>
        <taxon>Corynebacteriaceae</taxon>
        <taxon>Corynebacterium</taxon>
    </lineage>
</organism>
<keyword evidence="1" id="KW-0812">Transmembrane</keyword>
<protein>
    <submittedName>
        <fullName evidence="3">Uncharacterized protein</fullName>
    </submittedName>
</protein>
<dbReference type="EMBL" id="REGC01000003">
    <property type="protein sequence ID" value="RMB63018.1"/>
    <property type="molecule type" value="Genomic_DNA"/>
</dbReference>
<comment type="caution">
    <text evidence="3">The sequence shown here is derived from an EMBL/GenBank/DDBJ whole genome shotgun (WGS) entry which is preliminary data.</text>
</comment>
<keyword evidence="2" id="KW-0732">Signal</keyword>
<sequence length="105" mass="11577">MAMRTIYLVLAALACIAAVAARAATGAPWLPLVALIIAAVFLILALRANFQRVEEATIDDLDKKQRAEIMRLLDNGQFGTAVNQVRLWFRGTSHERATEIVQQLT</sequence>
<reference evidence="3 4" key="1">
    <citation type="submission" date="2018-10" db="EMBL/GenBank/DDBJ databases">
        <title>Corynebacterium macginleyi genome sequencing and assembly of the type strain and two clinical samples.</title>
        <authorList>
            <person name="Bernier A.-M."/>
            <person name="Bernard K."/>
        </authorList>
    </citation>
    <scope>NUCLEOTIDE SEQUENCE [LARGE SCALE GENOMIC DNA]</scope>
    <source>
        <strain evidence="3 4">NML 120205</strain>
    </source>
</reference>